<organism evidence="4 5">
    <name type="scientific">Sulfobacillus thermosulfidooxidans</name>
    <dbReference type="NCBI Taxonomy" id="28034"/>
    <lineage>
        <taxon>Bacteria</taxon>
        <taxon>Bacillati</taxon>
        <taxon>Bacillota</taxon>
        <taxon>Clostridia</taxon>
        <taxon>Eubacteriales</taxon>
        <taxon>Clostridiales Family XVII. Incertae Sedis</taxon>
        <taxon>Sulfobacillus</taxon>
    </lineage>
</organism>
<dbReference type="EMBL" id="PXYX01000117">
    <property type="protein sequence ID" value="PSR21172.1"/>
    <property type="molecule type" value="Genomic_DNA"/>
</dbReference>
<evidence type="ECO:0000259" key="3">
    <source>
        <dbReference type="Pfam" id="PF01156"/>
    </source>
</evidence>
<dbReference type="GO" id="GO:0006152">
    <property type="term" value="P:purine nucleoside catabolic process"/>
    <property type="evidence" value="ECO:0007669"/>
    <property type="project" value="TreeGrafter"/>
</dbReference>
<dbReference type="Pfam" id="PF01156">
    <property type="entry name" value="IU_nuc_hydro"/>
    <property type="match status" value="1"/>
</dbReference>
<dbReference type="InterPro" id="IPR023186">
    <property type="entry name" value="IUNH"/>
</dbReference>
<evidence type="ECO:0000313" key="5">
    <source>
        <dbReference type="Proteomes" id="UP000242705"/>
    </source>
</evidence>
<accession>A0A2T2WG08</accession>
<reference evidence="4 5" key="1">
    <citation type="journal article" date="2014" name="BMC Genomics">
        <title>Comparison of environmental and isolate Sulfobacillus genomes reveals diverse carbon, sulfur, nitrogen, and hydrogen metabolisms.</title>
        <authorList>
            <person name="Justice N.B."/>
            <person name="Norman A."/>
            <person name="Brown C.T."/>
            <person name="Singh A."/>
            <person name="Thomas B.C."/>
            <person name="Banfield J.F."/>
        </authorList>
    </citation>
    <scope>NUCLEOTIDE SEQUENCE [LARGE SCALE GENOMIC DNA]</scope>
    <source>
        <strain evidence="4">AMDSBA5</strain>
    </source>
</reference>
<dbReference type="GO" id="GO:0005829">
    <property type="term" value="C:cytosol"/>
    <property type="evidence" value="ECO:0007669"/>
    <property type="project" value="TreeGrafter"/>
</dbReference>
<keyword evidence="1 4" id="KW-0378">Hydrolase</keyword>
<comment type="caution">
    <text evidence="4">The sequence shown here is derived from an EMBL/GenBank/DDBJ whole genome shotgun (WGS) entry which is preliminary data.</text>
</comment>
<evidence type="ECO:0000256" key="2">
    <source>
        <dbReference type="ARBA" id="ARBA00023295"/>
    </source>
</evidence>
<dbReference type="InterPro" id="IPR036452">
    <property type="entry name" value="Ribo_hydro-like"/>
</dbReference>
<gene>
    <name evidence="4" type="ORF">C7B47_17435</name>
</gene>
<name>A0A2T2WG08_SULTH</name>
<feature type="domain" description="Inosine/uridine-preferring nucleoside hydrolase" evidence="3">
    <location>
        <begin position="7"/>
        <end position="303"/>
    </location>
</feature>
<sequence length="316" mass="34291">MAEQLPVILDVDTGIDDALAILYALSSETLNVLGITTCFGNGDITNTTRNTLTVVEMASHSVPVYQGASHPLVSPWESTAEAFHGPNGLGGTQLFHPQMRPESESAVEFLRRSIDQYAHDLVLITTARLTNVAALLLAFPEVSVGIRRIVIMGGAAFAPGNVTPVAEANIWGDPEAAWVVFHSGIPITMVGLDVTTQVPISDCMLKSLDPTTPYYALLQQAVDFYLGAYNPGAPKGDRMAPLHDPLAVAVAEDPTLCRTHPYPVDIELRGQLTRGMTVVDWRTRSTTKPNIDVAVEVDRARFLTTFAKRLHFDRVC</sequence>
<dbReference type="GO" id="GO:0008477">
    <property type="term" value="F:purine nucleosidase activity"/>
    <property type="evidence" value="ECO:0007669"/>
    <property type="project" value="TreeGrafter"/>
</dbReference>
<dbReference type="Proteomes" id="UP000242705">
    <property type="component" value="Unassembled WGS sequence"/>
</dbReference>
<dbReference type="PANTHER" id="PTHR12304">
    <property type="entry name" value="INOSINE-URIDINE PREFERRING NUCLEOSIDE HYDROLASE"/>
    <property type="match status" value="1"/>
</dbReference>
<dbReference type="PANTHER" id="PTHR12304:SF4">
    <property type="entry name" value="URIDINE NUCLEOSIDASE"/>
    <property type="match status" value="1"/>
</dbReference>
<dbReference type="AlphaFoldDB" id="A0A2T2WG08"/>
<proteinExistence type="predicted"/>
<dbReference type="Gene3D" id="3.90.245.10">
    <property type="entry name" value="Ribonucleoside hydrolase-like"/>
    <property type="match status" value="1"/>
</dbReference>
<keyword evidence="2" id="KW-0326">Glycosidase</keyword>
<protein>
    <submittedName>
        <fullName evidence="4">Nucleoside hydrolase</fullName>
    </submittedName>
</protein>
<evidence type="ECO:0000313" key="4">
    <source>
        <dbReference type="EMBL" id="PSR21172.1"/>
    </source>
</evidence>
<evidence type="ECO:0000256" key="1">
    <source>
        <dbReference type="ARBA" id="ARBA00022801"/>
    </source>
</evidence>
<dbReference type="SUPFAM" id="SSF53590">
    <property type="entry name" value="Nucleoside hydrolase"/>
    <property type="match status" value="1"/>
</dbReference>
<dbReference type="InterPro" id="IPR001910">
    <property type="entry name" value="Inosine/uridine_hydrolase_dom"/>
</dbReference>